<keyword evidence="1" id="KW-0547">Nucleotide-binding</keyword>
<dbReference type="OrthoDB" id="3176171at2759"/>
<dbReference type="GO" id="GO:0003777">
    <property type="term" value="F:microtubule motor activity"/>
    <property type="evidence" value="ECO:0007669"/>
    <property type="project" value="InterPro"/>
</dbReference>
<comment type="caution">
    <text evidence="5">The sequence shown here is derived from an EMBL/GenBank/DDBJ whole genome shotgun (WGS) entry which is preliminary data.</text>
</comment>
<evidence type="ECO:0000256" key="1">
    <source>
        <dbReference type="ARBA" id="ARBA00022741"/>
    </source>
</evidence>
<dbReference type="InterPro" id="IPR036961">
    <property type="entry name" value="Kinesin_motor_dom_sf"/>
</dbReference>
<protein>
    <recommendedName>
        <fullName evidence="4">Kinesin motor domain-containing protein</fullName>
    </recommendedName>
</protein>
<evidence type="ECO:0000256" key="2">
    <source>
        <dbReference type="ARBA" id="ARBA00022840"/>
    </source>
</evidence>
<accession>A0A834HT48</accession>
<proteinExistence type="inferred from homology"/>
<reference evidence="5" key="1">
    <citation type="submission" date="2020-08" db="EMBL/GenBank/DDBJ databases">
        <title>Genome sequencing and assembly of the red palm weevil Rhynchophorus ferrugineus.</title>
        <authorList>
            <person name="Dias G.B."/>
            <person name="Bergman C.M."/>
            <person name="Manee M."/>
        </authorList>
    </citation>
    <scope>NUCLEOTIDE SEQUENCE</scope>
    <source>
        <strain evidence="5">AA-2017</strain>
        <tissue evidence="5">Whole larva</tissue>
    </source>
</reference>
<dbReference type="Proteomes" id="UP000625711">
    <property type="component" value="Unassembled WGS sequence"/>
</dbReference>
<keyword evidence="6" id="KW-1185">Reference proteome</keyword>
<dbReference type="SUPFAM" id="SSF52540">
    <property type="entry name" value="P-loop containing nucleoside triphosphate hydrolases"/>
    <property type="match status" value="1"/>
</dbReference>
<evidence type="ECO:0000313" key="6">
    <source>
        <dbReference type="Proteomes" id="UP000625711"/>
    </source>
</evidence>
<comment type="similarity">
    <text evidence="3">Belongs to the TRAFAC class myosin-kinesin ATPase superfamily. Kinesin family.</text>
</comment>
<dbReference type="InterPro" id="IPR027417">
    <property type="entry name" value="P-loop_NTPase"/>
</dbReference>
<dbReference type="AlphaFoldDB" id="A0A834HT48"/>
<organism evidence="5 6">
    <name type="scientific">Rhynchophorus ferrugineus</name>
    <name type="common">Red palm weevil</name>
    <name type="synonym">Curculio ferrugineus</name>
    <dbReference type="NCBI Taxonomy" id="354439"/>
    <lineage>
        <taxon>Eukaryota</taxon>
        <taxon>Metazoa</taxon>
        <taxon>Ecdysozoa</taxon>
        <taxon>Arthropoda</taxon>
        <taxon>Hexapoda</taxon>
        <taxon>Insecta</taxon>
        <taxon>Pterygota</taxon>
        <taxon>Neoptera</taxon>
        <taxon>Endopterygota</taxon>
        <taxon>Coleoptera</taxon>
        <taxon>Polyphaga</taxon>
        <taxon>Cucujiformia</taxon>
        <taxon>Curculionidae</taxon>
        <taxon>Dryophthorinae</taxon>
        <taxon>Rhynchophorus</taxon>
    </lineage>
</organism>
<dbReference type="GO" id="GO:0007018">
    <property type="term" value="P:microtubule-based movement"/>
    <property type="evidence" value="ECO:0007669"/>
    <property type="project" value="InterPro"/>
</dbReference>
<evidence type="ECO:0000313" key="5">
    <source>
        <dbReference type="EMBL" id="KAF7268085.1"/>
    </source>
</evidence>
<sequence length="95" mass="11109">MVSKSIKIYARIKKETANDYKLYDIAHRQNGTDNIFIHSNNSHKLSSLKYKFSKVFDQNADQEQLFSVIAKPIINRDLTVQFSHMDRQAVVKHIQ</sequence>
<keyword evidence="2" id="KW-0067">ATP-binding</keyword>
<dbReference type="GO" id="GO:0005524">
    <property type="term" value="F:ATP binding"/>
    <property type="evidence" value="ECO:0007669"/>
    <property type="project" value="UniProtKB-KW"/>
</dbReference>
<evidence type="ECO:0000256" key="3">
    <source>
        <dbReference type="PROSITE-ProRule" id="PRU00283"/>
    </source>
</evidence>
<feature type="domain" description="Kinesin motor" evidence="4">
    <location>
        <begin position="5"/>
        <end position="95"/>
    </location>
</feature>
<name>A0A834HT48_RHYFE</name>
<dbReference type="EMBL" id="JAACXV010014348">
    <property type="protein sequence ID" value="KAF7268085.1"/>
    <property type="molecule type" value="Genomic_DNA"/>
</dbReference>
<dbReference type="PROSITE" id="PS50067">
    <property type="entry name" value="KINESIN_MOTOR_2"/>
    <property type="match status" value="1"/>
</dbReference>
<comment type="caution">
    <text evidence="3">Lacks conserved residue(s) required for the propagation of feature annotation.</text>
</comment>
<dbReference type="GO" id="GO:0008017">
    <property type="term" value="F:microtubule binding"/>
    <property type="evidence" value="ECO:0007669"/>
    <property type="project" value="InterPro"/>
</dbReference>
<dbReference type="Gene3D" id="3.40.850.10">
    <property type="entry name" value="Kinesin motor domain"/>
    <property type="match status" value="1"/>
</dbReference>
<gene>
    <name evidence="5" type="ORF">GWI33_018747</name>
</gene>
<dbReference type="InterPro" id="IPR001752">
    <property type="entry name" value="Kinesin_motor_dom"/>
</dbReference>
<evidence type="ECO:0000259" key="4">
    <source>
        <dbReference type="PROSITE" id="PS50067"/>
    </source>
</evidence>